<dbReference type="Proteomes" id="UP001224674">
    <property type="component" value="Chromosome"/>
</dbReference>
<proteinExistence type="predicted"/>
<keyword evidence="2" id="KW-1185">Reference proteome</keyword>
<dbReference type="AlphaFoldDB" id="A0AAJ6AHG6"/>
<gene>
    <name evidence="1" type="ORF">QDX21_07025</name>
</gene>
<reference evidence="1 2" key="1">
    <citation type="submission" date="2023-03" db="EMBL/GenBank/DDBJ databases">
        <title>Complete genome sequences of several Auritidibacter ignavus strains isolated from ear infections.</title>
        <authorList>
            <person name="Baehr T."/>
            <person name="Baumhoegger A.M."/>
        </authorList>
    </citation>
    <scope>NUCLEOTIDE SEQUENCE [LARGE SCALE GENOMIC DNA]</scope>
    <source>
        <strain evidence="1 2">BABAE-6</strain>
    </source>
</reference>
<organism evidence="1 2">
    <name type="scientific">Auritidibacter ignavus</name>
    <dbReference type="NCBI Taxonomy" id="678932"/>
    <lineage>
        <taxon>Bacteria</taxon>
        <taxon>Bacillati</taxon>
        <taxon>Actinomycetota</taxon>
        <taxon>Actinomycetes</taxon>
        <taxon>Micrococcales</taxon>
        <taxon>Micrococcaceae</taxon>
        <taxon>Auritidibacter</taxon>
    </lineage>
</organism>
<evidence type="ECO:0000313" key="1">
    <source>
        <dbReference type="EMBL" id="WGH92087.1"/>
    </source>
</evidence>
<accession>A0AAJ6AHG6</accession>
<name>A0AAJ6AHG6_9MICC</name>
<sequence length="102" mass="11517">MAVDLTQYTQKQLADLRQAITNETTRRDIIDSAMTRVSGLIDQYQEYAGTQHTDSDEWVQPVTVLEAYPQDAVVTHDGHTWKSTVPANISVPGTNDSWEKHE</sequence>
<dbReference type="EMBL" id="CP122566">
    <property type="protein sequence ID" value="WGH92087.1"/>
    <property type="molecule type" value="Genomic_DNA"/>
</dbReference>
<protein>
    <submittedName>
        <fullName evidence="1">Uncharacterized protein</fullName>
    </submittedName>
</protein>
<evidence type="ECO:0000313" key="2">
    <source>
        <dbReference type="Proteomes" id="UP001224674"/>
    </source>
</evidence>
<dbReference type="RefSeq" id="WP_279674332.1">
    <property type="nucleotide sequence ID" value="NZ_CP122566.1"/>
</dbReference>